<dbReference type="Proteomes" id="UP001241377">
    <property type="component" value="Unassembled WGS sequence"/>
</dbReference>
<accession>A0ACC2V709</accession>
<evidence type="ECO:0000313" key="2">
    <source>
        <dbReference type="Proteomes" id="UP001241377"/>
    </source>
</evidence>
<comment type="caution">
    <text evidence="1">The sequence shown here is derived from an EMBL/GenBank/DDBJ whole genome shotgun (WGS) entry which is preliminary data.</text>
</comment>
<protein>
    <submittedName>
        <fullName evidence="1">Uncharacterized protein</fullName>
    </submittedName>
</protein>
<evidence type="ECO:0000313" key="1">
    <source>
        <dbReference type="EMBL" id="KAJ9094576.1"/>
    </source>
</evidence>
<sequence>MTPTEIDKKRVEYAYTNLSNLPKGPEYEKMILGMAYNCWVKELLMARSVAHEKALDYGNIRLKNYDFDIEKHQEARHRYLAAIFGKVPKDAFIEPPFFVDYGCNVSFGKCFYANFNCTFLDPTFITFGDYCILGPNVTFTTFSLPSDPKKRINAVEHTAPITVGNNVWFAANTVILPGVTIGDGAVIAAGAVVRSDVPANSVVAGVPAKVVKSYATEEEKKEAFAAAGGVF</sequence>
<organism evidence="1 2">
    <name type="scientific">Naganishia cerealis</name>
    <dbReference type="NCBI Taxonomy" id="610337"/>
    <lineage>
        <taxon>Eukaryota</taxon>
        <taxon>Fungi</taxon>
        <taxon>Dikarya</taxon>
        <taxon>Basidiomycota</taxon>
        <taxon>Agaricomycotina</taxon>
        <taxon>Tremellomycetes</taxon>
        <taxon>Filobasidiales</taxon>
        <taxon>Filobasidiaceae</taxon>
        <taxon>Naganishia</taxon>
    </lineage>
</organism>
<dbReference type="EMBL" id="JASBWR010000110">
    <property type="protein sequence ID" value="KAJ9094576.1"/>
    <property type="molecule type" value="Genomic_DNA"/>
</dbReference>
<proteinExistence type="predicted"/>
<name>A0ACC2V709_9TREE</name>
<keyword evidence="2" id="KW-1185">Reference proteome</keyword>
<gene>
    <name evidence="1" type="ORF">QFC19_007874</name>
</gene>
<reference evidence="1" key="1">
    <citation type="submission" date="2023-04" db="EMBL/GenBank/DDBJ databases">
        <title>Draft Genome sequencing of Naganishia species isolated from polar environments using Oxford Nanopore Technology.</title>
        <authorList>
            <person name="Leo P."/>
            <person name="Venkateswaran K."/>
        </authorList>
    </citation>
    <scope>NUCLEOTIDE SEQUENCE</scope>
    <source>
        <strain evidence="1">MNA-CCFEE 5261</strain>
    </source>
</reference>